<comment type="caution">
    <text evidence="3">The sequence shown here is derived from an EMBL/GenBank/DDBJ whole genome shotgun (WGS) entry which is preliminary data.</text>
</comment>
<proteinExistence type="predicted"/>
<keyword evidence="4" id="KW-1185">Reference proteome</keyword>
<evidence type="ECO:0000313" key="4">
    <source>
        <dbReference type="Proteomes" id="UP001152320"/>
    </source>
</evidence>
<feature type="compositionally biased region" description="Low complexity" evidence="1">
    <location>
        <begin position="227"/>
        <end position="241"/>
    </location>
</feature>
<organism evidence="3 4">
    <name type="scientific">Holothuria leucospilota</name>
    <name type="common">Black long sea cucumber</name>
    <name type="synonym">Mertensiothuria leucospilota</name>
    <dbReference type="NCBI Taxonomy" id="206669"/>
    <lineage>
        <taxon>Eukaryota</taxon>
        <taxon>Metazoa</taxon>
        <taxon>Echinodermata</taxon>
        <taxon>Eleutherozoa</taxon>
        <taxon>Echinozoa</taxon>
        <taxon>Holothuroidea</taxon>
        <taxon>Aspidochirotacea</taxon>
        <taxon>Aspidochirotida</taxon>
        <taxon>Holothuriidae</taxon>
        <taxon>Holothuria</taxon>
    </lineage>
</organism>
<evidence type="ECO:0000256" key="1">
    <source>
        <dbReference type="SAM" id="MobiDB-lite"/>
    </source>
</evidence>
<feature type="compositionally biased region" description="Low complexity" evidence="1">
    <location>
        <begin position="250"/>
        <end position="275"/>
    </location>
</feature>
<dbReference type="Proteomes" id="UP001152320">
    <property type="component" value="Chromosome 8"/>
</dbReference>
<keyword evidence="2" id="KW-1133">Transmembrane helix</keyword>
<evidence type="ECO:0000313" key="3">
    <source>
        <dbReference type="EMBL" id="KAJ8037126.1"/>
    </source>
</evidence>
<name>A0A9Q1H9D7_HOLLE</name>
<reference evidence="3" key="1">
    <citation type="submission" date="2021-10" db="EMBL/GenBank/DDBJ databases">
        <title>Tropical sea cucumber genome reveals ecological adaptation and Cuvierian tubules defense mechanism.</title>
        <authorList>
            <person name="Chen T."/>
        </authorList>
    </citation>
    <scope>NUCLEOTIDE SEQUENCE</scope>
    <source>
        <strain evidence="3">Nanhai2018</strain>
        <tissue evidence="3">Muscle</tissue>
    </source>
</reference>
<sequence>MKPIKNNTCSEKMVLVKRILKLCSWRSHTFKAHPWEQGGHLVSWNVTRNSNLQNFQKEYITKVTLNVTSNETGVYRINFTSVDGHRVQSFVFSRSQGEEISPVKTMALPHPLILTSNYTVTLEKYLNTNFTQQNVTDSLNITVVSGNCSAANQEFLIAVPRAFMPNCSPNLEEFASLSLHNYELCLLRSSRADNDTCISNNFICDGIIDFSEFTDESNGFACGGKANTTTPTNTTNIRPTNSSKEPMSSPPTTAHTTMKPTTTNISPTTSSKNPMSSPPTTAPTTMKPTTTNIPPTTSSKEQMSSSSSTLSTKPTTTSVLPTHSSKEPILSRKELILILIIFVVIEVILFWTMIPLIFYLQCHRRKN</sequence>
<keyword evidence="2" id="KW-0812">Transmembrane</keyword>
<feature type="compositionally biased region" description="Low complexity" evidence="1">
    <location>
        <begin position="282"/>
        <end position="322"/>
    </location>
</feature>
<gene>
    <name evidence="3" type="ORF">HOLleu_17867</name>
</gene>
<feature type="region of interest" description="Disordered" evidence="1">
    <location>
        <begin position="225"/>
        <end position="323"/>
    </location>
</feature>
<keyword evidence="2" id="KW-0472">Membrane</keyword>
<accession>A0A9Q1H9D7</accession>
<protein>
    <submittedName>
        <fullName evidence="3">Uncharacterized protein</fullName>
    </submittedName>
</protein>
<dbReference type="AlphaFoldDB" id="A0A9Q1H9D7"/>
<evidence type="ECO:0000256" key="2">
    <source>
        <dbReference type="SAM" id="Phobius"/>
    </source>
</evidence>
<dbReference type="EMBL" id="JAIZAY010000008">
    <property type="protein sequence ID" value="KAJ8037126.1"/>
    <property type="molecule type" value="Genomic_DNA"/>
</dbReference>
<feature type="transmembrane region" description="Helical" evidence="2">
    <location>
        <begin position="335"/>
        <end position="360"/>
    </location>
</feature>